<protein>
    <submittedName>
        <fullName evidence="12">Na+/H+ antiporter</fullName>
    </submittedName>
</protein>
<evidence type="ECO:0000259" key="11">
    <source>
        <dbReference type="Pfam" id="PF00999"/>
    </source>
</evidence>
<dbReference type="GO" id="GO:0098719">
    <property type="term" value="P:sodium ion import across plasma membrane"/>
    <property type="evidence" value="ECO:0007669"/>
    <property type="project" value="TreeGrafter"/>
</dbReference>
<comment type="caution">
    <text evidence="10">Lacks conserved residue(s) required for the propagation of feature annotation.</text>
</comment>
<feature type="transmembrane region" description="Helical" evidence="10">
    <location>
        <begin position="82"/>
        <end position="103"/>
    </location>
</feature>
<keyword evidence="10" id="KW-0050">Antiport</keyword>
<evidence type="ECO:0000256" key="5">
    <source>
        <dbReference type="ARBA" id="ARBA00022989"/>
    </source>
</evidence>
<feature type="transmembrane region" description="Helical" evidence="10">
    <location>
        <begin position="270"/>
        <end position="292"/>
    </location>
</feature>
<accession>A0A2A6FIC4</accession>
<keyword evidence="8 10" id="KW-0472">Membrane</keyword>
<evidence type="ECO:0000256" key="7">
    <source>
        <dbReference type="ARBA" id="ARBA00023065"/>
    </source>
</evidence>
<evidence type="ECO:0000256" key="2">
    <source>
        <dbReference type="ARBA" id="ARBA00022448"/>
    </source>
</evidence>
<dbReference type="InterPro" id="IPR006153">
    <property type="entry name" value="Cation/H_exchanger_TM"/>
</dbReference>
<dbReference type="PANTHER" id="PTHR10110">
    <property type="entry name" value="SODIUM/HYDROGEN EXCHANGER"/>
    <property type="match status" value="1"/>
</dbReference>
<evidence type="ECO:0000313" key="12">
    <source>
        <dbReference type="EMBL" id="PDQ21729.1"/>
    </source>
</evidence>
<keyword evidence="2 10" id="KW-0813">Transport</keyword>
<name>A0A2A6FIC4_9HYPH</name>
<keyword evidence="10" id="KW-0997">Cell inner membrane</keyword>
<dbReference type="GO" id="GO:0005886">
    <property type="term" value="C:plasma membrane"/>
    <property type="evidence" value="ECO:0007669"/>
    <property type="project" value="UniProtKB-SubCell"/>
</dbReference>
<feature type="transmembrane region" description="Helical" evidence="10">
    <location>
        <begin position="35"/>
        <end position="61"/>
    </location>
</feature>
<keyword evidence="6 10" id="KW-0915">Sodium</keyword>
<feature type="transmembrane region" description="Helical" evidence="10">
    <location>
        <begin position="312"/>
        <end position="337"/>
    </location>
</feature>
<organism evidence="12 13">
    <name type="scientific">Mesorhizobium sanjuanii</name>
    <dbReference type="NCBI Taxonomy" id="2037900"/>
    <lineage>
        <taxon>Bacteria</taxon>
        <taxon>Pseudomonadati</taxon>
        <taxon>Pseudomonadota</taxon>
        <taxon>Alphaproteobacteria</taxon>
        <taxon>Hyphomicrobiales</taxon>
        <taxon>Phyllobacteriaceae</taxon>
        <taxon>Mesorhizobium</taxon>
    </lineage>
</organism>
<dbReference type="AlphaFoldDB" id="A0A2A6FIC4"/>
<sequence length="552" mass="57343">MDIVTNSLVLLAAVVLSAGLGRALGLAVPRPLLQIALGAAIAAVAPLGFTLSPDVFFLLFLPPLLFLDGWRIPKGGLRRDRGTIVALAFGLVFFTVLGLGVFVHATLPAVPLSVAFALAAAVSPTDPVAVTAIAQHVPVPPRLLAILEGEALLNDASGLVAMRFAVAAAMTDPVSLSQAGLTFLWLVAGGLGIGFWLTWAVVELKNQVALRLGEEADAQILISLLLPFGAYLIADRIGASAILAAVGAGLAMSRAEQSGAALPLTRIRRAAVWTTIGFAANGVMFVLLGEQLPKLVANASATIRSLNHMSPIWLLVDVIVIGLVLTALRFLWVWASLRFVLFRTRNGRGAAQVPGLRLVAATALAGVRGAVTLAGILTLPLRDATGAPFPGRDLVVLIAAGLILMSLIAASIGLPLLLRGLALPAATADEGETEARLAAARDAIAAVIRTRDGPAIGEGGPDVRAAAAEPVLSFYERRIAGLTAGMPSASDQVTRSEHAFWLAAIRAERRTLYQCARAGSLSDSLARQMVRELDLVELRLAGSDGSFANPAS</sequence>
<keyword evidence="4 10" id="KW-0812">Transmembrane</keyword>
<feature type="transmembrane region" description="Helical" evidence="10">
    <location>
        <begin position="183"/>
        <end position="202"/>
    </location>
</feature>
<dbReference type="GO" id="GO:0015386">
    <property type="term" value="F:potassium:proton antiporter activity"/>
    <property type="evidence" value="ECO:0007669"/>
    <property type="project" value="TreeGrafter"/>
</dbReference>
<proteinExistence type="inferred from homology"/>
<dbReference type="NCBIfam" id="TIGR00831">
    <property type="entry name" value="a_cpa1"/>
    <property type="match status" value="1"/>
</dbReference>
<feature type="transmembrane region" description="Helical" evidence="10">
    <location>
        <begin position="394"/>
        <end position="418"/>
    </location>
</feature>
<feature type="transmembrane region" description="Helical" evidence="10">
    <location>
        <begin position="358"/>
        <end position="382"/>
    </location>
</feature>
<dbReference type="RefSeq" id="WP_097572759.1">
    <property type="nucleotide sequence ID" value="NZ_NWQG01000042.1"/>
</dbReference>
<evidence type="ECO:0000256" key="9">
    <source>
        <dbReference type="ARBA" id="ARBA00023201"/>
    </source>
</evidence>
<comment type="subcellular location">
    <subcellularLocation>
        <location evidence="10">Cell inner membrane</location>
        <topology evidence="10">Multi-pass membrane protein</topology>
    </subcellularLocation>
    <subcellularLocation>
        <location evidence="1">Cell membrane</location>
        <topology evidence="1">Multi-pass membrane protein</topology>
    </subcellularLocation>
</comment>
<gene>
    <name evidence="12" type="ORF">CN311_07725</name>
</gene>
<keyword evidence="13" id="KW-1185">Reference proteome</keyword>
<feature type="domain" description="Cation/H+ exchanger transmembrane" evidence="11">
    <location>
        <begin position="14"/>
        <end position="419"/>
    </location>
</feature>
<dbReference type="InterPro" id="IPR004705">
    <property type="entry name" value="Cation/H_exchanger_CPA1_bac"/>
</dbReference>
<dbReference type="InterPro" id="IPR018422">
    <property type="entry name" value="Cation/H_exchanger_CPA1"/>
</dbReference>
<dbReference type="GO" id="GO:0015385">
    <property type="term" value="F:sodium:proton antiporter activity"/>
    <property type="evidence" value="ECO:0007669"/>
    <property type="project" value="InterPro"/>
</dbReference>
<dbReference type="Proteomes" id="UP000219182">
    <property type="component" value="Unassembled WGS sequence"/>
</dbReference>
<keyword evidence="9 10" id="KW-0739">Sodium transport</keyword>
<comment type="caution">
    <text evidence="12">The sequence shown here is derived from an EMBL/GenBank/DDBJ whole genome shotgun (WGS) entry which is preliminary data.</text>
</comment>
<dbReference type="EMBL" id="NWQG01000042">
    <property type="protein sequence ID" value="PDQ21729.1"/>
    <property type="molecule type" value="Genomic_DNA"/>
</dbReference>
<evidence type="ECO:0000313" key="13">
    <source>
        <dbReference type="Proteomes" id="UP000219182"/>
    </source>
</evidence>
<keyword evidence="5 10" id="KW-1133">Transmembrane helix</keyword>
<keyword evidence="3" id="KW-1003">Cell membrane</keyword>
<evidence type="ECO:0000256" key="8">
    <source>
        <dbReference type="ARBA" id="ARBA00023136"/>
    </source>
</evidence>
<evidence type="ECO:0000256" key="10">
    <source>
        <dbReference type="RuleBase" id="RU366002"/>
    </source>
</evidence>
<comment type="function">
    <text evidence="10">Na(+)/H(+) antiporter that extrudes sodium in exchange for external protons.</text>
</comment>
<keyword evidence="7 10" id="KW-0406">Ion transport</keyword>
<dbReference type="Pfam" id="PF00999">
    <property type="entry name" value="Na_H_Exchanger"/>
    <property type="match status" value="1"/>
</dbReference>
<evidence type="ECO:0000256" key="4">
    <source>
        <dbReference type="ARBA" id="ARBA00022692"/>
    </source>
</evidence>
<evidence type="ECO:0000256" key="3">
    <source>
        <dbReference type="ARBA" id="ARBA00022475"/>
    </source>
</evidence>
<comment type="similarity">
    <text evidence="10">Belongs to the monovalent cation:proton antiporter 1 (CPA1) transporter (TC 2.A.36) family.</text>
</comment>
<evidence type="ECO:0000256" key="1">
    <source>
        <dbReference type="ARBA" id="ARBA00004651"/>
    </source>
</evidence>
<dbReference type="PANTHER" id="PTHR10110:SF86">
    <property type="entry name" value="SODIUM_HYDROGEN EXCHANGER 7"/>
    <property type="match status" value="1"/>
</dbReference>
<evidence type="ECO:0000256" key="6">
    <source>
        <dbReference type="ARBA" id="ARBA00023053"/>
    </source>
</evidence>
<dbReference type="GO" id="GO:0051453">
    <property type="term" value="P:regulation of intracellular pH"/>
    <property type="evidence" value="ECO:0007669"/>
    <property type="project" value="TreeGrafter"/>
</dbReference>
<reference evidence="12 13" key="1">
    <citation type="submission" date="2017-09" db="EMBL/GenBank/DDBJ databases">
        <title>Mesorhizobum sanjuanii sp. nov. isolated from nodules of Lotus tenuis in saline-alkaline lowlands of Flooding Pampa.</title>
        <authorList>
            <person name="Sannazzaro A.I."/>
            <person name="Torres Tejerizo G.A."/>
            <person name="Fontana F."/>
            <person name="Cumpa Velazquez L.M."/>
            <person name="Hansen L."/>
            <person name="Pistorio M."/>
            <person name="Estrella M.J."/>
        </authorList>
    </citation>
    <scope>NUCLEOTIDE SEQUENCE [LARGE SCALE GENOMIC DNA]</scope>
    <source>
        <strain evidence="12 13">BSA136</strain>
    </source>
</reference>
<dbReference type="Gene3D" id="6.10.140.1330">
    <property type="match status" value="1"/>
</dbReference>